<keyword evidence="1" id="KW-1133">Transmembrane helix</keyword>
<protein>
    <submittedName>
        <fullName evidence="2">Uncharacterized protein</fullName>
    </submittedName>
</protein>
<dbReference type="EMBL" id="QXDF01000001">
    <property type="protein sequence ID" value="RIA56350.1"/>
    <property type="molecule type" value="Genomic_DNA"/>
</dbReference>
<sequence length="66" mass="7092">MAGGTGVSRLVFGIYGAVVLAGMVLAWYWNIYWLILPTLAGLDMVLVAITGVGLVTWLARVVRIGR</sequence>
<evidence type="ECO:0000256" key="1">
    <source>
        <dbReference type="SAM" id="Phobius"/>
    </source>
</evidence>
<comment type="caution">
    <text evidence="2">The sequence shown here is derived from an EMBL/GenBank/DDBJ whole genome shotgun (WGS) entry which is preliminary data.</text>
</comment>
<organism evidence="2 3">
    <name type="scientific">Dichotomicrobium thermohalophilum</name>
    <dbReference type="NCBI Taxonomy" id="933063"/>
    <lineage>
        <taxon>Bacteria</taxon>
        <taxon>Pseudomonadati</taxon>
        <taxon>Pseudomonadota</taxon>
        <taxon>Alphaproteobacteria</taxon>
        <taxon>Hyphomicrobiales</taxon>
        <taxon>Hyphomicrobiaceae</taxon>
        <taxon>Dichotomicrobium</taxon>
    </lineage>
</organism>
<dbReference type="Proteomes" id="UP000266273">
    <property type="component" value="Unassembled WGS sequence"/>
</dbReference>
<keyword evidence="1" id="KW-0472">Membrane</keyword>
<name>A0A397Q4B2_9HYPH</name>
<dbReference type="Gene3D" id="6.10.140.1340">
    <property type="match status" value="1"/>
</dbReference>
<accession>A0A397Q4B2</accession>
<dbReference type="RefSeq" id="WP_119061153.1">
    <property type="nucleotide sequence ID" value="NZ_QXDF01000001.1"/>
</dbReference>
<feature type="transmembrane region" description="Helical" evidence="1">
    <location>
        <begin position="35"/>
        <end position="59"/>
    </location>
</feature>
<gene>
    <name evidence="2" type="ORF">BXY53_1455</name>
</gene>
<keyword evidence="3" id="KW-1185">Reference proteome</keyword>
<dbReference type="AlphaFoldDB" id="A0A397Q4B2"/>
<keyword evidence="1" id="KW-0812">Transmembrane</keyword>
<evidence type="ECO:0000313" key="2">
    <source>
        <dbReference type="EMBL" id="RIA56350.1"/>
    </source>
</evidence>
<proteinExistence type="predicted"/>
<evidence type="ECO:0000313" key="3">
    <source>
        <dbReference type="Proteomes" id="UP000266273"/>
    </source>
</evidence>
<reference evidence="2 3" key="1">
    <citation type="submission" date="2018-08" db="EMBL/GenBank/DDBJ databases">
        <title>Genomic Encyclopedia of Archaeal and Bacterial Type Strains, Phase II (KMG-II): from individual species to whole genera.</title>
        <authorList>
            <person name="Goeker M."/>
        </authorList>
    </citation>
    <scope>NUCLEOTIDE SEQUENCE [LARGE SCALE GENOMIC DNA]</scope>
    <source>
        <strain evidence="2 3">DSM 5002</strain>
    </source>
</reference>
<feature type="transmembrane region" description="Helical" evidence="1">
    <location>
        <begin position="12"/>
        <end position="29"/>
    </location>
</feature>